<dbReference type="AlphaFoldDB" id="A0A371RJS4"/>
<protein>
    <submittedName>
        <fullName evidence="1">Uncharacterized protein</fullName>
    </submittedName>
</protein>
<proteinExistence type="predicted"/>
<keyword evidence="2" id="KW-1185">Reference proteome</keyword>
<dbReference type="InParanoid" id="A0A371RJS4"/>
<dbReference type="Proteomes" id="UP000264589">
    <property type="component" value="Unassembled WGS sequence"/>
</dbReference>
<reference evidence="1 2" key="1">
    <citation type="submission" date="2018-08" db="EMBL/GenBank/DDBJ databases">
        <title>Parvularcula sp. SM1705, isolated from surface water of the South Sea China.</title>
        <authorList>
            <person name="Sun L."/>
        </authorList>
    </citation>
    <scope>NUCLEOTIDE SEQUENCE [LARGE SCALE GENOMIC DNA]</scope>
    <source>
        <strain evidence="1 2">SM1705</strain>
    </source>
</reference>
<evidence type="ECO:0000313" key="2">
    <source>
        <dbReference type="Proteomes" id="UP000264589"/>
    </source>
</evidence>
<comment type="caution">
    <text evidence="1">The sequence shown here is derived from an EMBL/GenBank/DDBJ whole genome shotgun (WGS) entry which is preliminary data.</text>
</comment>
<gene>
    <name evidence="1" type="ORF">DX908_10715</name>
</gene>
<accession>A0A371RJS4</accession>
<dbReference type="RefSeq" id="WP_116392328.1">
    <property type="nucleotide sequence ID" value="NZ_QUQO01000001.1"/>
</dbReference>
<organism evidence="1 2">
    <name type="scientific">Parvularcula marina</name>
    <dbReference type="NCBI Taxonomy" id="2292771"/>
    <lineage>
        <taxon>Bacteria</taxon>
        <taxon>Pseudomonadati</taxon>
        <taxon>Pseudomonadota</taxon>
        <taxon>Alphaproteobacteria</taxon>
        <taxon>Parvularculales</taxon>
        <taxon>Parvularculaceae</taxon>
        <taxon>Parvularcula</taxon>
    </lineage>
</organism>
<evidence type="ECO:0000313" key="1">
    <source>
        <dbReference type="EMBL" id="RFB05695.1"/>
    </source>
</evidence>
<sequence>MNGMMRIVMIGGVGVAALGGFQLSKVGPAPFSYDNASAEARRAFLTEEATDMARVVRRSLVSPSGVGPSFDLTGTTVDEYRRRIQFEITVRGSGTPDPTAFHALSKKMKQAECPRYVGTRLSESDVEISYSFVDKNNRRIQKVSISNGYCRGYLTA</sequence>
<name>A0A371RJS4_9PROT</name>
<dbReference type="EMBL" id="QUQO01000001">
    <property type="protein sequence ID" value="RFB05695.1"/>
    <property type="molecule type" value="Genomic_DNA"/>
</dbReference>